<comment type="cofactor">
    <cofactor evidence="1 15">
        <name>Mg(2+)</name>
        <dbReference type="ChEBI" id="CHEBI:18420"/>
    </cofactor>
</comment>
<evidence type="ECO:0000256" key="7">
    <source>
        <dbReference type="ARBA" id="ARBA00022676"/>
    </source>
</evidence>
<dbReference type="InterPro" id="IPR029057">
    <property type="entry name" value="PRTase-like"/>
</dbReference>
<keyword evidence="12 15" id="KW-0460">Magnesium</keyword>
<accession>A0A3D9H9F5</accession>
<dbReference type="SUPFAM" id="SSF53271">
    <property type="entry name" value="PRTase-like"/>
    <property type="match status" value="1"/>
</dbReference>
<dbReference type="GO" id="GO:0006178">
    <property type="term" value="P:guanine salvage"/>
    <property type="evidence" value="ECO:0007669"/>
    <property type="project" value="TreeGrafter"/>
</dbReference>
<dbReference type="AlphaFoldDB" id="A0A3D9H9F5"/>
<evidence type="ECO:0000256" key="8">
    <source>
        <dbReference type="ARBA" id="ARBA00022679"/>
    </source>
</evidence>
<dbReference type="NCBIfam" id="TIGR01203">
    <property type="entry name" value="HGPRTase"/>
    <property type="match status" value="1"/>
</dbReference>
<keyword evidence="9 15" id="KW-0479">Metal-binding</keyword>
<evidence type="ECO:0000256" key="10">
    <source>
        <dbReference type="ARBA" id="ARBA00022726"/>
    </source>
</evidence>
<protein>
    <recommendedName>
        <fullName evidence="5 15">Hypoxanthine phosphoribosyltransferase</fullName>
        <ecNumber evidence="5 15">2.4.2.8</ecNumber>
    </recommendedName>
</protein>
<sequence>MGVLAFAVVFGHIARANGSPGERGDMPAQGFNTARDKEIILDNCRIEKDRTNMTTVTKLIDEADIHARVEEMAAEIARDLPNDVLVIGLLKGAFVFTADMYRALDKAGMEPQIEFLRLSSYGNSKESSGEVLVSGNIPSDVEGKHLLVLDDILDSGRSLAFAKNMFLERGAAKVTTCVLLDKPSRREVDSQADYVGFKIDDLFVVGYGIDYAQKFRHLPYVGTVD</sequence>
<evidence type="ECO:0000313" key="18">
    <source>
        <dbReference type="Proteomes" id="UP000256845"/>
    </source>
</evidence>
<dbReference type="GO" id="GO:0052657">
    <property type="term" value="F:guanine phosphoribosyltransferase activity"/>
    <property type="evidence" value="ECO:0007669"/>
    <property type="project" value="RHEA"/>
</dbReference>
<comment type="caution">
    <text evidence="17">The sequence shown here is derived from an EMBL/GenBank/DDBJ whole genome shotgun (WGS) entry which is preliminary data.</text>
</comment>
<dbReference type="InterPro" id="IPR005904">
    <property type="entry name" value="Hxn_phspho_trans"/>
</dbReference>
<evidence type="ECO:0000259" key="16">
    <source>
        <dbReference type="Pfam" id="PF00156"/>
    </source>
</evidence>
<dbReference type="GO" id="GO:0032263">
    <property type="term" value="P:GMP salvage"/>
    <property type="evidence" value="ECO:0007669"/>
    <property type="project" value="TreeGrafter"/>
</dbReference>
<feature type="domain" description="Phosphoribosyltransferase" evidence="16">
    <location>
        <begin position="65"/>
        <end position="211"/>
    </location>
</feature>
<dbReference type="GO" id="GO:0000166">
    <property type="term" value="F:nucleotide binding"/>
    <property type="evidence" value="ECO:0007669"/>
    <property type="project" value="UniProtKB-KW"/>
</dbReference>
<evidence type="ECO:0000256" key="1">
    <source>
        <dbReference type="ARBA" id="ARBA00001946"/>
    </source>
</evidence>
<evidence type="ECO:0000256" key="14">
    <source>
        <dbReference type="ARBA" id="ARBA00049402"/>
    </source>
</evidence>
<evidence type="ECO:0000256" key="12">
    <source>
        <dbReference type="ARBA" id="ARBA00022842"/>
    </source>
</evidence>
<gene>
    <name evidence="17" type="ORF">DFP90_11032</name>
</gene>
<dbReference type="UniPathway" id="UPA00591">
    <property type="reaction ID" value="UER00648"/>
</dbReference>
<evidence type="ECO:0000256" key="2">
    <source>
        <dbReference type="ARBA" id="ARBA00004496"/>
    </source>
</evidence>
<evidence type="ECO:0000256" key="13">
    <source>
        <dbReference type="ARBA" id="ARBA00048811"/>
    </source>
</evidence>
<dbReference type="GO" id="GO:0006166">
    <property type="term" value="P:purine ribonucleoside salvage"/>
    <property type="evidence" value="ECO:0007669"/>
    <property type="project" value="UniProtKB-KW"/>
</dbReference>
<dbReference type="InterPro" id="IPR000836">
    <property type="entry name" value="PRTase_dom"/>
</dbReference>
<dbReference type="GO" id="GO:0004422">
    <property type="term" value="F:hypoxanthine phosphoribosyltransferase activity"/>
    <property type="evidence" value="ECO:0007669"/>
    <property type="project" value="InterPro"/>
</dbReference>
<keyword evidence="6 15" id="KW-0963">Cytoplasm</keyword>
<evidence type="ECO:0000256" key="5">
    <source>
        <dbReference type="ARBA" id="ARBA00011895"/>
    </source>
</evidence>
<proteinExistence type="inferred from homology"/>
<dbReference type="EMBL" id="QRDW01000010">
    <property type="protein sequence ID" value="RED46123.1"/>
    <property type="molecule type" value="Genomic_DNA"/>
</dbReference>
<evidence type="ECO:0000256" key="15">
    <source>
        <dbReference type="RuleBase" id="RU364099"/>
    </source>
</evidence>
<evidence type="ECO:0000313" key="17">
    <source>
        <dbReference type="EMBL" id="RED46123.1"/>
    </source>
</evidence>
<evidence type="ECO:0000256" key="3">
    <source>
        <dbReference type="ARBA" id="ARBA00004669"/>
    </source>
</evidence>
<dbReference type="EC" id="2.4.2.8" evidence="5 15"/>
<comment type="pathway">
    <text evidence="3 15">Purine metabolism; IMP biosynthesis via salvage pathway; IMP from hypoxanthine: step 1/1.</text>
</comment>
<keyword evidence="11 15" id="KW-0547">Nucleotide-binding</keyword>
<name>A0A3D9H9F5_9PROT</name>
<dbReference type="Gene3D" id="3.40.50.2020">
    <property type="match status" value="1"/>
</dbReference>
<dbReference type="CDD" id="cd06223">
    <property type="entry name" value="PRTases_typeI"/>
    <property type="match status" value="1"/>
</dbReference>
<organism evidence="17 18">
    <name type="scientific">Aestuariispira insulae</name>
    <dbReference type="NCBI Taxonomy" id="1461337"/>
    <lineage>
        <taxon>Bacteria</taxon>
        <taxon>Pseudomonadati</taxon>
        <taxon>Pseudomonadota</taxon>
        <taxon>Alphaproteobacteria</taxon>
        <taxon>Rhodospirillales</taxon>
        <taxon>Kiloniellaceae</taxon>
        <taxon>Aestuariispira</taxon>
    </lineage>
</organism>
<keyword evidence="18" id="KW-1185">Reference proteome</keyword>
<keyword evidence="10 15" id="KW-0660">Purine salvage</keyword>
<keyword evidence="7 15" id="KW-0328">Glycosyltransferase</keyword>
<evidence type="ECO:0000256" key="9">
    <source>
        <dbReference type="ARBA" id="ARBA00022723"/>
    </source>
</evidence>
<keyword evidence="8 15" id="KW-0808">Transferase</keyword>
<evidence type="ECO:0000256" key="11">
    <source>
        <dbReference type="ARBA" id="ARBA00022741"/>
    </source>
</evidence>
<reference evidence="17 18" key="1">
    <citation type="submission" date="2018-07" db="EMBL/GenBank/DDBJ databases">
        <title>Genomic Encyclopedia of Type Strains, Phase III (KMG-III): the genomes of soil and plant-associated and newly described type strains.</title>
        <authorList>
            <person name="Whitman W."/>
        </authorList>
    </citation>
    <scope>NUCLEOTIDE SEQUENCE [LARGE SCALE GENOMIC DNA]</scope>
    <source>
        <strain evidence="17 18">CECT 8488</strain>
    </source>
</reference>
<dbReference type="GO" id="GO:0005829">
    <property type="term" value="C:cytosol"/>
    <property type="evidence" value="ECO:0007669"/>
    <property type="project" value="TreeGrafter"/>
</dbReference>
<comment type="subcellular location">
    <subcellularLocation>
        <location evidence="2 15">Cytoplasm</location>
    </subcellularLocation>
</comment>
<dbReference type="Proteomes" id="UP000256845">
    <property type="component" value="Unassembled WGS sequence"/>
</dbReference>
<comment type="catalytic activity">
    <reaction evidence="13">
        <text>GMP + diphosphate = guanine + 5-phospho-alpha-D-ribose 1-diphosphate</text>
        <dbReference type="Rhea" id="RHEA:25424"/>
        <dbReference type="ChEBI" id="CHEBI:16235"/>
        <dbReference type="ChEBI" id="CHEBI:33019"/>
        <dbReference type="ChEBI" id="CHEBI:58017"/>
        <dbReference type="ChEBI" id="CHEBI:58115"/>
        <dbReference type="EC" id="2.4.2.8"/>
    </reaction>
    <physiologicalReaction direction="right-to-left" evidence="13">
        <dbReference type="Rhea" id="RHEA:25426"/>
    </physiologicalReaction>
</comment>
<dbReference type="Pfam" id="PF00156">
    <property type="entry name" value="Pribosyltran"/>
    <property type="match status" value="1"/>
</dbReference>
<dbReference type="GO" id="GO:0000287">
    <property type="term" value="F:magnesium ion binding"/>
    <property type="evidence" value="ECO:0007669"/>
    <property type="project" value="TreeGrafter"/>
</dbReference>
<comment type="similarity">
    <text evidence="4 15">Belongs to the purine/pyrimidine phosphoribosyltransferase family.</text>
</comment>
<dbReference type="GO" id="GO:0046100">
    <property type="term" value="P:hypoxanthine metabolic process"/>
    <property type="evidence" value="ECO:0007669"/>
    <property type="project" value="TreeGrafter"/>
</dbReference>
<dbReference type="InterPro" id="IPR050408">
    <property type="entry name" value="HGPRT"/>
</dbReference>
<comment type="catalytic activity">
    <reaction evidence="14">
        <text>IMP + diphosphate = hypoxanthine + 5-phospho-alpha-D-ribose 1-diphosphate</text>
        <dbReference type="Rhea" id="RHEA:17973"/>
        <dbReference type="ChEBI" id="CHEBI:17368"/>
        <dbReference type="ChEBI" id="CHEBI:33019"/>
        <dbReference type="ChEBI" id="CHEBI:58017"/>
        <dbReference type="ChEBI" id="CHEBI:58053"/>
        <dbReference type="EC" id="2.4.2.8"/>
    </reaction>
    <physiologicalReaction direction="right-to-left" evidence="14">
        <dbReference type="Rhea" id="RHEA:17975"/>
    </physiologicalReaction>
</comment>
<dbReference type="GO" id="GO:0032264">
    <property type="term" value="P:IMP salvage"/>
    <property type="evidence" value="ECO:0007669"/>
    <property type="project" value="UniProtKB-UniPathway"/>
</dbReference>
<dbReference type="PANTHER" id="PTHR43340">
    <property type="entry name" value="HYPOXANTHINE-GUANINE PHOSPHORIBOSYLTRANSFERASE"/>
    <property type="match status" value="1"/>
</dbReference>
<evidence type="ECO:0000256" key="6">
    <source>
        <dbReference type="ARBA" id="ARBA00022490"/>
    </source>
</evidence>
<dbReference type="PANTHER" id="PTHR43340:SF1">
    <property type="entry name" value="HYPOXANTHINE PHOSPHORIBOSYLTRANSFERASE"/>
    <property type="match status" value="1"/>
</dbReference>
<evidence type="ECO:0000256" key="4">
    <source>
        <dbReference type="ARBA" id="ARBA00008391"/>
    </source>
</evidence>